<name>A0A3D3RE14_9PLAN</name>
<evidence type="ECO:0000313" key="3">
    <source>
        <dbReference type="Proteomes" id="UP000263642"/>
    </source>
</evidence>
<feature type="transmembrane region" description="Helical" evidence="1">
    <location>
        <begin position="506"/>
        <end position="532"/>
    </location>
</feature>
<protein>
    <recommendedName>
        <fullName evidence="4">ABC-2 family transporter protein</fullName>
    </recommendedName>
</protein>
<feature type="transmembrane region" description="Helical" evidence="1">
    <location>
        <begin position="177"/>
        <end position="199"/>
    </location>
</feature>
<keyword evidence="1" id="KW-0472">Membrane</keyword>
<dbReference type="AlphaFoldDB" id="A0A3D3RE14"/>
<dbReference type="EMBL" id="DQAY01000141">
    <property type="protein sequence ID" value="HCO25820.1"/>
    <property type="molecule type" value="Genomic_DNA"/>
</dbReference>
<evidence type="ECO:0000256" key="1">
    <source>
        <dbReference type="SAM" id="Phobius"/>
    </source>
</evidence>
<feature type="transmembrane region" description="Helical" evidence="1">
    <location>
        <begin position="376"/>
        <end position="397"/>
    </location>
</feature>
<feature type="transmembrane region" description="Helical" evidence="1">
    <location>
        <begin position="474"/>
        <end position="494"/>
    </location>
</feature>
<feature type="transmembrane region" description="Helical" evidence="1">
    <location>
        <begin position="66"/>
        <end position="90"/>
    </location>
</feature>
<organism evidence="2 3">
    <name type="scientific">Gimesia maris</name>
    <dbReference type="NCBI Taxonomy" id="122"/>
    <lineage>
        <taxon>Bacteria</taxon>
        <taxon>Pseudomonadati</taxon>
        <taxon>Planctomycetota</taxon>
        <taxon>Planctomycetia</taxon>
        <taxon>Planctomycetales</taxon>
        <taxon>Planctomycetaceae</taxon>
        <taxon>Gimesia</taxon>
    </lineage>
</organism>
<dbReference type="Proteomes" id="UP000263642">
    <property type="component" value="Unassembled WGS sequence"/>
</dbReference>
<accession>A0A3D3RE14</accession>
<feature type="transmembrane region" description="Helical" evidence="1">
    <location>
        <begin position="349"/>
        <end position="370"/>
    </location>
</feature>
<dbReference type="Pfam" id="PF12679">
    <property type="entry name" value="ABC2_membrane_2"/>
    <property type="match status" value="1"/>
</dbReference>
<feature type="transmembrane region" description="Helical" evidence="1">
    <location>
        <begin position="27"/>
        <end position="46"/>
    </location>
</feature>
<evidence type="ECO:0008006" key="4">
    <source>
        <dbReference type="Google" id="ProtNLM"/>
    </source>
</evidence>
<feature type="transmembrane region" description="Helical" evidence="1">
    <location>
        <begin position="436"/>
        <end position="454"/>
    </location>
</feature>
<reference evidence="2 3" key="1">
    <citation type="journal article" date="2018" name="Nat. Biotechnol.">
        <title>A standardized bacterial taxonomy based on genome phylogeny substantially revises the tree of life.</title>
        <authorList>
            <person name="Parks D.H."/>
            <person name="Chuvochina M."/>
            <person name="Waite D.W."/>
            <person name="Rinke C."/>
            <person name="Skarshewski A."/>
            <person name="Chaumeil P.A."/>
            <person name="Hugenholtz P."/>
        </authorList>
    </citation>
    <scope>NUCLEOTIDE SEQUENCE [LARGE SCALE GENOMIC DNA]</scope>
    <source>
        <strain evidence="2">UBA9375</strain>
    </source>
</reference>
<sequence length="629" mass="70976">MKQHFLPTGLPLLSKELIEMANRRRTYVIRTVYALLFLGCVGFIYMDNLAPLMTNPLAMLGRGRDIFKAMVSLQFAAIYILLPAITCGVITQEKERNSLGLLLITRLSPATIILEKYLGRLISMLTFLMLGLPILAFAYSLGGVSPAMFINGLWLLLLAMLQVAALGVLCSSYFRTTVAAFIATYLIGFLMLFGLPIAYELNLLYYQNAADLIVDVIQRIPYLGELLPPGNRPNQEINFLFYAPYWFDRFSWTAGGTSVVRTVIFSIPILLSTFVFLIFAHFYLVRRAFLPSNNFLLKVFKKLDLLFSKINNNRVTRGIVLVKDNVRLPESKPIAWRETSKKSLGTFRYLFRILVLMEVPILFLCIIIATGDPQPIVPGAVMLLWLIWGITALFLAVSATSLIAGERSHETLDVLLTTPISGAELLDQKIAGVKRLCLVLLIPLLTIVLFETWWKWENFQMNRGHQYETQWLPYLVGSLLTLGIYLPMLVYLFCWIGMKIKSQTKAILTALGSILVWCLLPFILAFPLFILIPNLKEDSVLYGLFLGPASYLVMNEVAEFHAFGSAWPPLVVNAIIYGGCLLLFRTLCRNHIDENLGRLGYNNSSYYRPDFDSIDGISFDQQSPLSSDL</sequence>
<dbReference type="PANTHER" id="PTHR43471">
    <property type="entry name" value="ABC TRANSPORTER PERMEASE"/>
    <property type="match status" value="1"/>
</dbReference>
<keyword evidence="1" id="KW-0812">Transmembrane</keyword>
<dbReference type="GO" id="GO:0005886">
    <property type="term" value="C:plasma membrane"/>
    <property type="evidence" value="ECO:0007669"/>
    <property type="project" value="UniProtKB-SubCell"/>
</dbReference>
<gene>
    <name evidence="2" type="ORF">DIT97_23390</name>
</gene>
<proteinExistence type="predicted"/>
<dbReference type="GO" id="GO:0140359">
    <property type="term" value="F:ABC-type transporter activity"/>
    <property type="evidence" value="ECO:0007669"/>
    <property type="project" value="InterPro"/>
</dbReference>
<feature type="transmembrane region" description="Helical" evidence="1">
    <location>
        <begin position="148"/>
        <end position="170"/>
    </location>
</feature>
<feature type="transmembrane region" description="Helical" evidence="1">
    <location>
        <begin position="121"/>
        <end position="142"/>
    </location>
</feature>
<comment type="caution">
    <text evidence="2">The sequence shown here is derived from an EMBL/GenBank/DDBJ whole genome shotgun (WGS) entry which is preliminary data.</text>
</comment>
<feature type="transmembrane region" description="Helical" evidence="1">
    <location>
        <begin position="570"/>
        <end position="588"/>
    </location>
</feature>
<keyword evidence="1" id="KW-1133">Transmembrane helix</keyword>
<feature type="transmembrane region" description="Helical" evidence="1">
    <location>
        <begin position="263"/>
        <end position="285"/>
    </location>
</feature>
<evidence type="ECO:0000313" key="2">
    <source>
        <dbReference type="EMBL" id="HCO25820.1"/>
    </source>
</evidence>